<evidence type="ECO:0000313" key="1">
    <source>
        <dbReference type="EMBL" id="EMD00401.1"/>
    </source>
</evidence>
<dbReference type="AlphaFoldDB" id="M2NMI9"/>
<accession>M2NMI9</accession>
<keyword evidence="2" id="KW-1185">Reference proteome</keyword>
<dbReference type="HOGENOM" id="CLU_2542219_0_0_1"/>
<gene>
    <name evidence="1" type="ORF">BAUCODRAFT_163226</name>
</gene>
<organism evidence="1 2">
    <name type="scientific">Baudoinia panamericana (strain UAMH 10762)</name>
    <name type="common">Angels' share fungus</name>
    <name type="synonym">Baudoinia compniacensis (strain UAMH 10762)</name>
    <dbReference type="NCBI Taxonomy" id="717646"/>
    <lineage>
        <taxon>Eukaryota</taxon>
        <taxon>Fungi</taxon>
        <taxon>Dikarya</taxon>
        <taxon>Ascomycota</taxon>
        <taxon>Pezizomycotina</taxon>
        <taxon>Dothideomycetes</taxon>
        <taxon>Dothideomycetidae</taxon>
        <taxon>Mycosphaerellales</taxon>
        <taxon>Teratosphaeriaceae</taxon>
        <taxon>Baudoinia</taxon>
    </lineage>
</organism>
<protein>
    <submittedName>
        <fullName evidence="1">Uncharacterized protein</fullName>
    </submittedName>
</protein>
<dbReference type="GeneID" id="19109407"/>
<proteinExistence type="predicted"/>
<dbReference type="KEGG" id="bcom:BAUCODRAFT_163226"/>
<dbReference type="RefSeq" id="XP_007671585.1">
    <property type="nucleotide sequence ID" value="XM_007673395.1"/>
</dbReference>
<reference evidence="1 2" key="1">
    <citation type="journal article" date="2012" name="PLoS Pathog.">
        <title>Diverse lifestyles and strategies of plant pathogenesis encoded in the genomes of eighteen Dothideomycetes fungi.</title>
        <authorList>
            <person name="Ohm R.A."/>
            <person name="Feau N."/>
            <person name="Henrissat B."/>
            <person name="Schoch C.L."/>
            <person name="Horwitz B.A."/>
            <person name="Barry K.W."/>
            <person name="Condon B.J."/>
            <person name="Copeland A.C."/>
            <person name="Dhillon B."/>
            <person name="Glaser F."/>
            <person name="Hesse C.N."/>
            <person name="Kosti I."/>
            <person name="LaButti K."/>
            <person name="Lindquist E.A."/>
            <person name="Lucas S."/>
            <person name="Salamov A.A."/>
            <person name="Bradshaw R.E."/>
            <person name="Ciuffetti L."/>
            <person name="Hamelin R.C."/>
            <person name="Kema G.H.J."/>
            <person name="Lawrence C."/>
            <person name="Scott J.A."/>
            <person name="Spatafora J.W."/>
            <person name="Turgeon B.G."/>
            <person name="de Wit P.J.G.M."/>
            <person name="Zhong S."/>
            <person name="Goodwin S.B."/>
            <person name="Grigoriev I.V."/>
        </authorList>
    </citation>
    <scope>NUCLEOTIDE SEQUENCE [LARGE SCALE GENOMIC DNA]</scope>
    <source>
        <strain evidence="1 2">UAMH 10762</strain>
    </source>
</reference>
<sequence>MRLEGADARHGHARACAAKHSLSSQGRGEIQAAMCCPPSKVRRLEVPYRTWREADTEVPAECGVTWCEILRMGDGDDTWIDNT</sequence>
<name>M2NMI9_BAUPA</name>
<evidence type="ECO:0000313" key="2">
    <source>
        <dbReference type="Proteomes" id="UP000011761"/>
    </source>
</evidence>
<dbReference type="Proteomes" id="UP000011761">
    <property type="component" value="Unassembled WGS sequence"/>
</dbReference>
<dbReference type="EMBL" id="KB445550">
    <property type="protein sequence ID" value="EMD00401.1"/>
    <property type="molecule type" value="Genomic_DNA"/>
</dbReference>